<sequence>MVKLDLMNNELTELEPCTFCGLDNLRDLDMRNNKLTSIDGAFGTDRLTELNLLNNPLNDIPPLFFYGARVLKINNKTFIRG</sequence>
<accession>A0A7E5A1P4</accession>
<dbReference type="PROSITE" id="PS51450">
    <property type="entry name" value="LRR"/>
    <property type="match status" value="2"/>
</dbReference>
<dbReference type="WBParaSite" id="Pan_g9357.t1">
    <property type="protein sequence ID" value="Pan_g9357.t1"/>
    <property type="gene ID" value="Pan_g9357"/>
</dbReference>
<organism evidence="2 3">
    <name type="scientific">Panagrellus redivivus</name>
    <name type="common">Microworm</name>
    <dbReference type="NCBI Taxonomy" id="6233"/>
    <lineage>
        <taxon>Eukaryota</taxon>
        <taxon>Metazoa</taxon>
        <taxon>Ecdysozoa</taxon>
        <taxon>Nematoda</taxon>
        <taxon>Chromadorea</taxon>
        <taxon>Rhabditida</taxon>
        <taxon>Tylenchina</taxon>
        <taxon>Panagrolaimomorpha</taxon>
        <taxon>Panagrolaimoidea</taxon>
        <taxon>Panagrolaimidae</taxon>
        <taxon>Panagrellus</taxon>
    </lineage>
</organism>
<protein>
    <submittedName>
        <fullName evidence="3">LRRNT domain-containing protein</fullName>
    </submittedName>
</protein>
<dbReference type="GO" id="GO:0031012">
    <property type="term" value="C:extracellular matrix"/>
    <property type="evidence" value="ECO:0007669"/>
    <property type="project" value="TreeGrafter"/>
</dbReference>
<evidence type="ECO:0000313" key="3">
    <source>
        <dbReference type="WBParaSite" id="Pan_g9357.t1"/>
    </source>
</evidence>
<keyword evidence="2" id="KW-1185">Reference proteome</keyword>
<dbReference type="Pfam" id="PF00560">
    <property type="entry name" value="LRR_1"/>
    <property type="match status" value="1"/>
</dbReference>
<dbReference type="AlphaFoldDB" id="A0A7E5A1P4"/>
<dbReference type="InterPro" id="IPR032675">
    <property type="entry name" value="LRR_dom_sf"/>
</dbReference>
<reference evidence="2" key="1">
    <citation type="journal article" date="2013" name="Genetics">
        <title>The draft genome and transcriptome of Panagrellus redivivus are shaped by the harsh demands of a free-living lifestyle.</title>
        <authorList>
            <person name="Srinivasan J."/>
            <person name="Dillman A.R."/>
            <person name="Macchietto M.G."/>
            <person name="Heikkinen L."/>
            <person name="Lakso M."/>
            <person name="Fracchia K.M."/>
            <person name="Antoshechkin I."/>
            <person name="Mortazavi A."/>
            <person name="Wong G."/>
            <person name="Sternberg P.W."/>
        </authorList>
    </citation>
    <scope>NUCLEOTIDE SEQUENCE [LARGE SCALE GENOMIC DNA]</scope>
    <source>
        <strain evidence="2">MT8872</strain>
    </source>
</reference>
<proteinExistence type="predicted"/>
<evidence type="ECO:0000313" key="2">
    <source>
        <dbReference type="Proteomes" id="UP000492821"/>
    </source>
</evidence>
<dbReference type="SUPFAM" id="SSF52058">
    <property type="entry name" value="L domain-like"/>
    <property type="match status" value="1"/>
</dbReference>
<dbReference type="InterPro" id="IPR001611">
    <property type="entry name" value="Leu-rich_rpt"/>
</dbReference>
<dbReference type="PANTHER" id="PTHR24373">
    <property type="entry name" value="SLIT RELATED LEUCINE-RICH REPEAT NEURONAL PROTEIN"/>
    <property type="match status" value="1"/>
</dbReference>
<dbReference type="Pfam" id="PF13855">
    <property type="entry name" value="LRR_8"/>
    <property type="match status" value="1"/>
</dbReference>
<dbReference type="GO" id="GO:0005615">
    <property type="term" value="C:extracellular space"/>
    <property type="evidence" value="ECO:0007669"/>
    <property type="project" value="TreeGrafter"/>
</dbReference>
<dbReference type="Gene3D" id="3.80.10.10">
    <property type="entry name" value="Ribonuclease Inhibitor"/>
    <property type="match status" value="1"/>
</dbReference>
<evidence type="ECO:0000256" key="1">
    <source>
        <dbReference type="ARBA" id="ARBA00022729"/>
    </source>
</evidence>
<reference evidence="3" key="2">
    <citation type="submission" date="2020-10" db="UniProtKB">
        <authorList>
            <consortium name="WormBaseParasite"/>
        </authorList>
    </citation>
    <scope>IDENTIFICATION</scope>
</reference>
<keyword evidence="1" id="KW-0732">Signal</keyword>
<dbReference type="Proteomes" id="UP000492821">
    <property type="component" value="Unassembled WGS sequence"/>
</dbReference>
<dbReference type="PANTHER" id="PTHR24373:SF371">
    <property type="entry name" value="PLATELET GLYCOPROTEIN IB ALPHA CHAIN"/>
    <property type="match status" value="1"/>
</dbReference>
<dbReference type="InterPro" id="IPR050328">
    <property type="entry name" value="Dev_Immune_Receptor"/>
</dbReference>
<name>A0A7E5A1P4_PANRE</name>